<evidence type="ECO:0000259" key="7">
    <source>
        <dbReference type="Pfam" id="PF00933"/>
    </source>
</evidence>
<keyword evidence="4" id="KW-0378">Hydrolase</keyword>
<dbReference type="EC" id="3.2.1.52" evidence="3"/>
<dbReference type="AlphaFoldDB" id="A0A220UDX5"/>
<evidence type="ECO:0000256" key="5">
    <source>
        <dbReference type="ARBA" id="ARBA00023295"/>
    </source>
</evidence>
<dbReference type="InterPro" id="IPR050226">
    <property type="entry name" value="NagZ_Beta-hexosaminidase"/>
</dbReference>
<comment type="catalytic activity">
    <reaction evidence="1">
        <text>Hydrolysis of terminal non-reducing N-acetyl-D-hexosamine residues in N-acetyl-beta-D-hexosaminides.</text>
        <dbReference type="EC" id="3.2.1.52"/>
    </reaction>
</comment>
<evidence type="ECO:0000313" key="9">
    <source>
        <dbReference type="Proteomes" id="UP000198398"/>
    </source>
</evidence>
<dbReference type="InterPro" id="IPR036962">
    <property type="entry name" value="Glyco_hydro_3_N_sf"/>
</dbReference>
<evidence type="ECO:0000256" key="2">
    <source>
        <dbReference type="ARBA" id="ARBA00005336"/>
    </source>
</evidence>
<dbReference type="SUPFAM" id="SSF51445">
    <property type="entry name" value="(Trans)glycosidases"/>
    <property type="match status" value="1"/>
</dbReference>
<dbReference type="EMBL" id="CP022316">
    <property type="protein sequence ID" value="ASK66424.1"/>
    <property type="molecule type" value="Genomic_DNA"/>
</dbReference>
<name>A0A220UDX5_9MICO</name>
<feature type="compositionally biased region" description="Low complexity" evidence="6">
    <location>
        <begin position="70"/>
        <end position="80"/>
    </location>
</feature>
<feature type="region of interest" description="Disordered" evidence="6">
    <location>
        <begin position="48"/>
        <end position="80"/>
    </location>
</feature>
<dbReference type="InterPro" id="IPR019800">
    <property type="entry name" value="Glyco_hydro_3_AS"/>
</dbReference>
<dbReference type="GO" id="GO:0005975">
    <property type="term" value="P:carbohydrate metabolic process"/>
    <property type="evidence" value="ECO:0007669"/>
    <property type="project" value="InterPro"/>
</dbReference>
<organism evidence="8 9">
    <name type="scientific">Brachybacterium avium</name>
    <dbReference type="NCBI Taxonomy" id="2017485"/>
    <lineage>
        <taxon>Bacteria</taxon>
        <taxon>Bacillati</taxon>
        <taxon>Actinomycetota</taxon>
        <taxon>Actinomycetes</taxon>
        <taxon>Micrococcales</taxon>
        <taxon>Dermabacteraceae</taxon>
        <taxon>Brachybacterium</taxon>
    </lineage>
</organism>
<accession>A0A220UDX5</accession>
<dbReference type="Gene3D" id="3.20.20.300">
    <property type="entry name" value="Glycoside hydrolase, family 3, N-terminal domain"/>
    <property type="match status" value="1"/>
</dbReference>
<keyword evidence="5" id="KW-0326">Glycosidase</keyword>
<dbReference type="InterPro" id="IPR017853">
    <property type="entry name" value="GH"/>
</dbReference>
<keyword evidence="9" id="KW-1185">Reference proteome</keyword>
<dbReference type="PROSITE" id="PS00775">
    <property type="entry name" value="GLYCOSYL_HYDROL_F3"/>
    <property type="match status" value="1"/>
</dbReference>
<dbReference type="InterPro" id="IPR001764">
    <property type="entry name" value="Glyco_hydro_3_N"/>
</dbReference>
<dbReference type="PANTHER" id="PTHR30480">
    <property type="entry name" value="BETA-HEXOSAMINIDASE-RELATED"/>
    <property type="match status" value="1"/>
</dbReference>
<evidence type="ECO:0000313" key="8">
    <source>
        <dbReference type="EMBL" id="ASK66424.1"/>
    </source>
</evidence>
<evidence type="ECO:0000256" key="4">
    <source>
        <dbReference type="ARBA" id="ARBA00022801"/>
    </source>
</evidence>
<dbReference type="Pfam" id="PF00933">
    <property type="entry name" value="Glyco_hydro_3"/>
    <property type="match status" value="1"/>
</dbReference>
<dbReference type="KEGG" id="brv:CFK39_12035"/>
<dbReference type="PANTHER" id="PTHR30480:SF13">
    <property type="entry name" value="BETA-HEXOSAMINIDASE"/>
    <property type="match status" value="1"/>
</dbReference>
<evidence type="ECO:0000256" key="6">
    <source>
        <dbReference type="SAM" id="MobiDB-lite"/>
    </source>
</evidence>
<feature type="domain" description="Glycoside hydrolase family 3 N-terminal" evidence="7">
    <location>
        <begin position="97"/>
        <end position="413"/>
    </location>
</feature>
<evidence type="ECO:0000256" key="3">
    <source>
        <dbReference type="ARBA" id="ARBA00012663"/>
    </source>
</evidence>
<comment type="similarity">
    <text evidence="2">Belongs to the glycosyl hydrolase 3 family.</text>
</comment>
<dbReference type="Proteomes" id="UP000198398">
    <property type="component" value="Chromosome"/>
</dbReference>
<dbReference type="GO" id="GO:0009254">
    <property type="term" value="P:peptidoglycan turnover"/>
    <property type="evidence" value="ECO:0007669"/>
    <property type="project" value="TreeGrafter"/>
</dbReference>
<dbReference type="OrthoDB" id="9805821at2"/>
<proteinExistence type="inferred from homology"/>
<protein>
    <recommendedName>
        <fullName evidence="3">beta-N-acetylhexosaminidase</fullName>
        <ecNumber evidence="3">3.2.1.52</ecNumber>
    </recommendedName>
</protein>
<reference evidence="9" key="1">
    <citation type="submission" date="2017-07" db="EMBL/GenBank/DDBJ databases">
        <title>Brachybacterium sp. VR2415.</title>
        <authorList>
            <person name="Tak E.J."/>
            <person name="Bae J.-W."/>
        </authorList>
    </citation>
    <scope>NUCLEOTIDE SEQUENCE [LARGE SCALE GENOMIC DNA]</scope>
    <source>
        <strain evidence="9">VR2415</strain>
    </source>
</reference>
<evidence type="ECO:0000256" key="1">
    <source>
        <dbReference type="ARBA" id="ARBA00001231"/>
    </source>
</evidence>
<gene>
    <name evidence="8" type="ORF">CFK39_12035</name>
</gene>
<dbReference type="GO" id="GO:0004563">
    <property type="term" value="F:beta-N-acetylhexosaminidase activity"/>
    <property type="evidence" value="ECO:0007669"/>
    <property type="project" value="UniProtKB-EC"/>
</dbReference>
<sequence length="423" mass="43133">MGPPYGGADGSVARAPTSASLVPAWKTRHMRRRHLLALAPVAALAACTPEDPRSPASTGASNAGGEEPGTDPTTEATTAPPSPAELLLAELSPRELAGQLVLVGIPAGSEIPSEVLSEHHAGGIFLLQVWESADAVDSMIATAHEGSRPDLPPLIAVDQEGGQVRMLRGDAARRTPSAEELGAQGPRAVTEAYTSIGEDLSARGIQVALAPVADVVDPDLGRANGPVGALGRGFGTDPEAVGDCVVAATEALAAQGVAATLKHFPGLGRVEENTDFSAAGIEDPVTDAGDPFLESFRAGIGAGAGLVMMSSAIYPRLEPDVPAMFSAAAVEDLLRGELGFSGLVVSDDVGAAEAVASVPVPERATRLLAAGGDVVLTADASLTGELVDAIQDWADQGEEQARRVRESAGRMLALKEELGLLEQ</sequence>